<dbReference type="RefSeq" id="WP_189211375.1">
    <property type="nucleotide sequence ID" value="NZ_BMRB01000002.1"/>
</dbReference>
<evidence type="ECO:0000259" key="1">
    <source>
        <dbReference type="PROSITE" id="PS50995"/>
    </source>
</evidence>
<dbReference type="Proteomes" id="UP000660680">
    <property type="component" value="Unassembled WGS sequence"/>
</dbReference>
<feature type="domain" description="HTH marR-type" evidence="1">
    <location>
        <begin position="1"/>
        <end position="145"/>
    </location>
</feature>
<reference evidence="2" key="1">
    <citation type="journal article" date="2014" name="Int. J. Syst. Evol. Microbiol.">
        <title>Complete genome sequence of Corynebacterium casei LMG S-19264T (=DSM 44701T), isolated from a smear-ripened cheese.</title>
        <authorList>
            <consortium name="US DOE Joint Genome Institute (JGI-PGF)"/>
            <person name="Walter F."/>
            <person name="Albersmeier A."/>
            <person name="Kalinowski J."/>
            <person name="Ruckert C."/>
        </authorList>
    </citation>
    <scope>NUCLEOTIDE SEQUENCE</scope>
    <source>
        <strain evidence="2">JCM 3276</strain>
    </source>
</reference>
<dbReference type="SMART" id="SM00347">
    <property type="entry name" value="HTH_MARR"/>
    <property type="match status" value="1"/>
</dbReference>
<dbReference type="AlphaFoldDB" id="A0A918LES9"/>
<sequence>MTRWLDDDEQRAWRGYLHMQARLTARLNRQLQDDSGLSLADFAVLVELSEVAGGRTRVLALAEKLEWEKSRLSHQLNRMRARGLIDRQECPNDRRGAFVALTPQGRTTIEAAAPRHVETVREYLFDRLTPELVAALTDITDRVAARLAEDED</sequence>
<dbReference type="InterPro" id="IPR036390">
    <property type="entry name" value="WH_DNA-bd_sf"/>
</dbReference>
<dbReference type="PROSITE" id="PS50995">
    <property type="entry name" value="HTH_MARR_2"/>
    <property type="match status" value="1"/>
</dbReference>
<dbReference type="Pfam" id="PF12802">
    <property type="entry name" value="MarR_2"/>
    <property type="match status" value="1"/>
</dbReference>
<dbReference type="InterPro" id="IPR000835">
    <property type="entry name" value="HTH_MarR-typ"/>
</dbReference>
<dbReference type="EMBL" id="BMRB01000002">
    <property type="protein sequence ID" value="GGS36661.1"/>
    <property type="molecule type" value="Genomic_DNA"/>
</dbReference>
<evidence type="ECO:0000313" key="3">
    <source>
        <dbReference type="Proteomes" id="UP000660680"/>
    </source>
</evidence>
<proteinExistence type="predicted"/>
<name>A0A918LES9_9PSEU</name>
<dbReference type="GO" id="GO:0003700">
    <property type="term" value="F:DNA-binding transcription factor activity"/>
    <property type="evidence" value="ECO:0007669"/>
    <property type="project" value="InterPro"/>
</dbReference>
<dbReference type="InterPro" id="IPR036388">
    <property type="entry name" value="WH-like_DNA-bd_sf"/>
</dbReference>
<organism evidence="2 3">
    <name type="scientific">Actinokineospora fastidiosa</name>
    <dbReference type="NCBI Taxonomy" id="1816"/>
    <lineage>
        <taxon>Bacteria</taxon>
        <taxon>Bacillati</taxon>
        <taxon>Actinomycetota</taxon>
        <taxon>Actinomycetes</taxon>
        <taxon>Pseudonocardiales</taxon>
        <taxon>Pseudonocardiaceae</taxon>
        <taxon>Actinokineospora</taxon>
    </lineage>
</organism>
<dbReference type="PANTHER" id="PTHR33164">
    <property type="entry name" value="TRANSCRIPTIONAL REGULATOR, MARR FAMILY"/>
    <property type="match status" value="1"/>
</dbReference>
<comment type="caution">
    <text evidence="2">The sequence shown here is derived from an EMBL/GenBank/DDBJ whole genome shotgun (WGS) entry which is preliminary data.</text>
</comment>
<reference evidence="2" key="2">
    <citation type="submission" date="2020-09" db="EMBL/GenBank/DDBJ databases">
        <authorList>
            <person name="Sun Q."/>
            <person name="Ohkuma M."/>
        </authorList>
    </citation>
    <scope>NUCLEOTIDE SEQUENCE</scope>
    <source>
        <strain evidence="2">JCM 3276</strain>
    </source>
</reference>
<protein>
    <submittedName>
        <fullName evidence="2">MarR family transcriptional regulator</fullName>
    </submittedName>
</protein>
<dbReference type="PANTHER" id="PTHR33164:SF99">
    <property type="entry name" value="MARR FAMILY REGULATORY PROTEIN"/>
    <property type="match status" value="1"/>
</dbReference>
<keyword evidence="3" id="KW-1185">Reference proteome</keyword>
<dbReference type="GO" id="GO:0006950">
    <property type="term" value="P:response to stress"/>
    <property type="evidence" value="ECO:0007669"/>
    <property type="project" value="TreeGrafter"/>
</dbReference>
<accession>A0A918LES9</accession>
<evidence type="ECO:0000313" key="2">
    <source>
        <dbReference type="EMBL" id="GGS36661.1"/>
    </source>
</evidence>
<dbReference type="InterPro" id="IPR039422">
    <property type="entry name" value="MarR/SlyA-like"/>
</dbReference>
<gene>
    <name evidence="2" type="ORF">GCM10010171_34370</name>
</gene>
<dbReference type="Gene3D" id="1.10.10.10">
    <property type="entry name" value="Winged helix-like DNA-binding domain superfamily/Winged helix DNA-binding domain"/>
    <property type="match status" value="1"/>
</dbReference>
<dbReference type="SUPFAM" id="SSF46785">
    <property type="entry name" value="Winged helix' DNA-binding domain"/>
    <property type="match status" value="1"/>
</dbReference>